<feature type="active site" description="Phosphocysteine intermediate; for EIIB activity" evidence="11">
    <location>
        <position position="468"/>
    </location>
</feature>
<feature type="transmembrane region" description="Helical" evidence="12">
    <location>
        <begin position="287"/>
        <end position="306"/>
    </location>
</feature>
<comment type="subcellular location">
    <subcellularLocation>
        <location evidence="1">Cell membrane</location>
        <topology evidence="1">Multi-pass membrane protein</topology>
    </subcellularLocation>
</comment>
<evidence type="ECO:0000313" key="16">
    <source>
        <dbReference type="EMBL" id="SEK35869.1"/>
    </source>
</evidence>
<proteinExistence type="predicted"/>
<dbReference type="GO" id="GO:0009401">
    <property type="term" value="P:phosphoenolpyruvate-dependent sugar phosphotransferase system"/>
    <property type="evidence" value="ECO:0007669"/>
    <property type="project" value="UniProtKB-KW"/>
</dbReference>
<keyword evidence="6" id="KW-0598">Phosphotransferase system</keyword>
<evidence type="ECO:0000256" key="10">
    <source>
        <dbReference type="ARBA" id="ARBA00023136"/>
    </source>
</evidence>
<dbReference type="GO" id="GO:0016301">
    <property type="term" value="F:kinase activity"/>
    <property type="evidence" value="ECO:0007669"/>
    <property type="project" value="UniProtKB-KW"/>
</dbReference>
<feature type="transmembrane region" description="Helical" evidence="12">
    <location>
        <begin position="70"/>
        <end position="88"/>
    </location>
</feature>
<evidence type="ECO:0000256" key="4">
    <source>
        <dbReference type="ARBA" id="ARBA00022597"/>
    </source>
</evidence>
<dbReference type="GO" id="GO:0090563">
    <property type="term" value="F:protein-phosphocysteine-sugar phosphotransferase activity"/>
    <property type="evidence" value="ECO:0007669"/>
    <property type="project" value="TreeGrafter"/>
</dbReference>
<evidence type="ECO:0000313" key="17">
    <source>
        <dbReference type="Proteomes" id="UP000182321"/>
    </source>
</evidence>
<evidence type="ECO:0000259" key="13">
    <source>
        <dbReference type="PROSITE" id="PS51093"/>
    </source>
</evidence>
<dbReference type="NCBIfam" id="TIGR00830">
    <property type="entry name" value="PTBA"/>
    <property type="match status" value="1"/>
</dbReference>
<dbReference type="InterPro" id="IPR013013">
    <property type="entry name" value="PTS_EIIC_1"/>
</dbReference>
<evidence type="ECO:0000256" key="5">
    <source>
        <dbReference type="ARBA" id="ARBA00022679"/>
    </source>
</evidence>
<dbReference type="PROSITE" id="PS51093">
    <property type="entry name" value="PTS_EIIA_TYPE_1"/>
    <property type="match status" value="1"/>
</dbReference>
<feature type="domain" description="PTS EIIA type-1" evidence="13">
    <location>
        <begin position="574"/>
        <end position="678"/>
    </location>
</feature>
<dbReference type="InterPro" id="IPR003352">
    <property type="entry name" value="PTS_EIIC"/>
</dbReference>
<evidence type="ECO:0000259" key="14">
    <source>
        <dbReference type="PROSITE" id="PS51098"/>
    </source>
</evidence>
<feature type="domain" description="PTS EIIB type-1" evidence="14">
    <location>
        <begin position="446"/>
        <end position="527"/>
    </location>
</feature>
<keyword evidence="2" id="KW-0813">Transport</keyword>
<evidence type="ECO:0000256" key="1">
    <source>
        <dbReference type="ARBA" id="ARBA00004651"/>
    </source>
</evidence>
<dbReference type="CDD" id="cd00212">
    <property type="entry name" value="PTS_IIB_glc"/>
    <property type="match status" value="1"/>
</dbReference>
<evidence type="ECO:0000256" key="2">
    <source>
        <dbReference type="ARBA" id="ARBA00022448"/>
    </source>
</evidence>
<keyword evidence="7 12" id="KW-0812">Transmembrane</keyword>
<evidence type="ECO:0000259" key="15">
    <source>
        <dbReference type="PROSITE" id="PS51103"/>
    </source>
</evidence>
<dbReference type="GO" id="GO:0008982">
    <property type="term" value="F:protein-N(PI)-phosphohistidine-sugar phosphotransferase activity"/>
    <property type="evidence" value="ECO:0007669"/>
    <property type="project" value="InterPro"/>
</dbReference>
<evidence type="ECO:0000256" key="6">
    <source>
        <dbReference type="ARBA" id="ARBA00022683"/>
    </source>
</evidence>
<dbReference type="InterPro" id="IPR001996">
    <property type="entry name" value="PTS_IIB_1"/>
</dbReference>
<sequence>MKDKIFAVLQRVGRSFMLPIAILPVAGLLLGIGGSFTNETMLETYHLTKALGPGTVGNAILTVMSDAGNIVFANLPIIFAIGVAIGMAKKEKEVAALAAAIAFLIMHASIGAMITIHGGPEALLEGATTSVCGITSLQMGVFGGMIVGLGVASLHNKYYKIQLPQVLSFFGGTRFVPIVSGLVYTLVGIVMFFVWPFVQQGIYAVGAVVLDSGYFGTWVYGLMERLLIPFGLHHVFYLPFWQTAVGGTLEVGGQVIEGAQNIFFAQLADPTVDHFAVSATRFMSGKFPLMIFGLPGAALAMYRTALPEKRKEVGGLLLSAALTSMLTGITEPIEFTFLFVAPALYGIHCVFAGAAYMLMHMCGVGVGMTFSGGLIDLTLFGILPGNARTSWIWVPIVGVGYFVVYYFLFSFLIKKFDLKTPGRDAEEEVKLYRRSDYNAKKESVSDETSAKITNGLGGKKNISDVDCCATRLRCTVFKPELVNDALLKSTGASGVVHKGNGVQIIYGPHVTVIKSNLEDYLETAPNEEYNGANEAVAEEAKAEETAEPTGKLVKTVVLGSPLTGTAADLSETPDEVFAQKMMGDGAVITPADGKVYAPADGTVVFVFDTNHAIGFKTDDDVAMLLHFGIDTVKLKGEGFNVLVKAGQQVKKGDVLMEADLDFISKNAPSIATPVLCTELKSNQKLRRIGDGSIKAGEDLLAVDFYE</sequence>
<dbReference type="EMBL" id="FNZX01000004">
    <property type="protein sequence ID" value="SEK35869.1"/>
    <property type="molecule type" value="Genomic_DNA"/>
</dbReference>
<feature type="domain" description="PTS EIIC type-1" evidence="15">
    <location>
        <begin position="3"/>
        <end position="425"/>
    </location>
</feature>
<feature type="transmembrane region" description="Helical" evidence="12">
    <location>
        <begin position="95"/>
        <end position="116"/>
    </location>
</feature>
<feature type="transmembrane region" description="Helical" evidence="12">
    <location>
        <begin position="235"/>
        <end position="256"/>
    </location>
</feature>
<accession>A0A1H7GCM1</accession>
<dbReference type="PANTHER" id="PTHR30009">
    <property type="entry name" value="CYTOCHROME C-TYPE SYNTHESIS PROTEIN AND PTS TRANSMEMBRANE COMPONENT"/>
    <property type="match status" value="1"/>
</dbReference>
<dbReference type="InterPro" id="IPR011055">
    <property type="entry name" value="Dup_hybrid_motif"/>
</dbReference>
<keyword evidence="9 12" id="KW-1133">Transmembrane helix</keyword>
<feature type="transmembrane region" description="Helical" evidence="12">
    <location>
        <begin position="136"/>
        <end position="154"/>
    </location>
</feature>
<keyword evidence="3" id="KW-1003">Cell membrane</keyword>
<dbReference type="PANTHER" id="PTHR30009:SF24">
    <property type="entry name" value="PTS SYSTEM, IIBC COMPONENT"/>
    <property type="match status" value="1"/>
</dbReference>
<dbReference type="RefSeq" id="WP_033154356.1">
    <property type="nucleotide sequence ID" value="NZ_FNZX01000004.1"/>
</dbReference>
<evidence type="ECO:0000256" key="12">
    <source>
        <dbReference type="SAM" id="Phobius"/>
    </source>
</evidence>
<reference evidence="17" key="1">
    <citation type="submission" date="2016-10" db="EMBL/GenBank/DDBJ databases">
        <authorList>
            <person name="Varghese N."/>
        </authorList>
    </citation>
    <scope>NUCLEOTIDE SEQUENCE [LARGE SCALE GENOMIC DNA]</scope>
    <source>
        <strain evidence="17">ACV-9</strain>
    </source>
</reference>
<keyword evidence="5" id="KW-0808">Transferase</keyword>
<feature type="transmembrane region" description="Helical" evidence="12">
    <location>
        <begin position="175"/>
        <end position="195"/>
    </location>
</feature>
<evidence type="ECO:0000256" key="11">
    <source>
        <dbReference type="PROSITE-ProRule" id="PRU00421"/>
    </source>
</evidence>
<dbReference type="SUPFAM" id="SSF55604">
    <property type="entry name" value="Glucose permease domain IIB"/>
    <property type="match status" value="1"/>
</dbReference>
<keyword evidence="10 12" id="KW-0472">Membrane</keyword>
<dbReference type="Gene3D" id="2.70.70.10">
    <property type="entry name" value="Glucose Permease (Domain IIA)"/>
    <property type="match status" value="1"/>
</dbReference>
<name>A0A1H7GCM1_9FIRM</name>
<dbReference type="NCBIfam" id="TIGR00826">
    <property type="entry name" value="EIIB_glc"/>
    <property type="match status" value="1"/>
</dbReference>
<keyword evidence="8" id="KW-0418">Kinase</keyword>
<dbReference type="Proteomes" id="UP000182321">
    <property type="component" value="Unassembled WGS sequence"/>
</dbReference>
<dbReference type="Pfam" id="PF00367">
    <property type="entry name" value="PTS_EIIB"/>
    <property type="match status" value="1"/>
</dbReference>
<protein>
    <submittedName>
        <fullName evidence="16">PTS system, D-glucosamine-specific IIC component</fullName>
    </submittedName>
</protein>
<dbReference type="GO" id="GO:0005886">
    <property type="term" value="C:plasma membrane"/>
    <property type="evidence" value="ECO:0007669"/>
    <property type="project" value="UniProtKB-SubCell"/>
</dbReference>
<gene>
    <name evidence="16" type="ORF">SAMN02910377_00719</name>
</gene>
<feature type="transmembrane region" description="Helical" evidence="12">
    <location>
        <begin position="391"/>
        <end position="413"/>
    </location>
</feature>
<dbReference type="Pfam" id="PF00358">
    <property type="entry name" value="PTS_EIIA_1"/>
    <property type="match status" value="1"/>
</dbReference>
<dbReference type="InterPro" id="IPR036878">
    <property type="entry name" value="Glu_permease_IIB"/>
</dbReference>
<dbReference type="Pfam" id="PF02378">
    <property type="entry name" value="PTS_EIIC"/>
    <property type="match status" value="1"/>
</dbReference>
<dbReference type="SUPFAM" id="SSF51261">
    <property type="entry name" value="Duplicated hybrid motif"/>
    <property type="match status" value="1"/>
</dbReference>
<organism evidence="16 17">
    <name type="scientific">Pseudobutyrivibrio ruminis</name>
    <dbReference type="NCBI Taxonomy" id="46206"/>
    <lineage>
        <taxon>Bacteria</taxon>
        <taxon>Bacillati</taxon>
        <taxon>Bacillota</taxon>
        <taxon>Clostridia</taxon>
        <taxon>Lachnospirales</taxon>
        <taxon>Lachnospiraceae</taxon>
        <taxon>Pseudobutyrivibrio</taxon>
    </lineage>
</organism>
<dbReference type="PROSITE" id="PS51103">
    <property type="entry name" value="PTS_EIIC_TYPE_1"/>
    <property type="match status" value="1"/>
</dbReference>
<dbReference type="InterPro" id="IPR001127">
    <property type="entry name" value="PTS_EIIA_1_perm"/>
</dbReference>
<feature type="transmembrane region" description="Helical" evidence="12">
    <location>
        <begin position="365"/>
        <end position="385"/>
    </location>
</feature>
<evidence type="ECO:0000256" key="3">
    <source>
        <dbReference type="ARBA" id="ARBA00022475"/>
    </source>
</evidence>
<keyword evidence="17" id="KW-1185">Reference proteome</keyword>
<evidence type="ECO:0000256" key="7">
    <source>
        <dbReference type="ARBA" id="ARBA00022692"/>
    </source>
</evidence>
<evidence type="ECO:0000256" key="8">
    <source>
        <dbReference type="ARBA" id="ARBA00022777"/>
    </source>
</evidence>
<keyword evidence="4" id="KW-0762">Sugar transport</keyword>
<feature type="transmembrane region" description="Helical" evidence="12">
    <location>
        <begin position="201"/>
        <end position="223"/>
    </location>
</feature>
<dbReference type="InterPro" id="IPR018113">
    <property type="entry name" value="PTrfase_EIIB_Cys"/>
</dbReference>
<feature type="transmembrane region" description="Helical" evidence="12">
    <location>
        <begin position="313"/>
        <end position="329"/>
    </location>
</feature>
<dbReference type="AlphaFoldDB" id="A0A1H7GCM1"/>
<dbReference type="InterPro" id="IPR050429">
    <property type="entry name" value="PTS_Glucose_EIICBA"/>
</dbReference>
<feature type="transmembrane region" description="Helical" evidence="12">
    <location>
        <begin position="12"/>
        <end position="32"/>
    </location>
</feature>
<dbReference type="FunFam" id="2.70.70.10:FF:000001">
    <property type="entry name" value="PTS system glucose-specific IIA component"/>
    <property type="match status" value="1"/>
</dbReference>
<evidence type="ECO:0000256" key="9">
    <source>
        <dbReference type="ARBA" id="ARBA00022989"/>
    </source>
</evidence>
<dbReference type="Gene3D" id="3.30.1360.60">
    <property type="entry name" value="Glucose permease domain IIB"/>
    <property type="match status" value="1"/>
</dbReference>
<dbReference type="PROSITE" id="PS51098">
    <property type="entry name" value="PTS_EIIB_TYPE_1"/>
    <property type="match status" value="1"/>
</dbReference>
<feature type="transmembrane region" description="Helical" evidence="12">
    <location>
        <begin position="335"/>
        <end position="358"/>
    </location>
</feature>